<dbReference type="EMBL" id="PKPP01005134">
    <property type="protein sequence ID" value="PWA61309.1"/>
    <property type="molecule type" value="Genomic_DNA"/>
</dbReference>
<dbReference type="AlphaFoldDB" id="A0A2U1MJA4"/>
<dbReference type="Proteomes" id="UP000245207">
    <property type="component" value="Unassembled WGS sequence"/>
</dbReference>
<evidence type="ECO:0000313" key="3">
    <source>
        <dbReference type="EMBL" id="PWA61309.1"/>
    </source>
</evidence>
<keyword evidence="2" id="KW-0732">Signal</keyword>
<dbReference type="OrthoDB" id="1734141at2759"/>
<evidence type="ECO:0000256" key="2">
    <source>
        <dbReference type="SAM" id="SignalP"/>
    </source>
</evidence>
<feature type="signal peptide" evidence="2">
    <location>
        <begin position="1"/>
        <end position="22"/>
    </location>
</feature>
<comment type="caution">
    <text evidence="3">The sequence shown here is derived from an EMBL/GenBank/DDBJ whole genome shotgun (WGS) entry which is preliminary data.</text>
</comment>
<evidence type="ECO:0000313" key="4">
    <source>
        <dbReference type="Proteomes" id="UP000245207"/>
    </source>
</evidence>
<dbReference type="PANTHER" id="PTHR33731:SF18">
    <property type="entry name" value="ORGAN SPECIFIC PROTEIN-RELATED"/>
    <property type="match status" value="1"/>
</dbReference>
<accession>A0A2U1MJA4</accession>
<reference evidence="3 4" key="1">
    <citation type="journal article" date="2018" name="Mol. Plant">
        <title>The genome of Artemisia annua provides insight into the evolution of Asteraceae family and artemisinin biosynthesis.</title>
        <authorList>
            <person name="Shen Q."/>
            <person name="Zhang L."/>
            <person name="Liao Z."/>
            <person name="Wang S."/>
            <person name="Yan T."/>
            <person name="Shi P."/>
            <person name="Liu M."/>
            <person name="Fu X."/>
            <person name="Pan Q."/>
            <person name="Wang Y."/>
            <person name="Lv Z."/>
            <person name="Lu X."/>
            <person name="Zhang F."/>
            <person name="Jiang W."/>
            <person name="Ma Y."/>
            <person name="Chen M."/>
            <person name="Hao X."/>
            <person name="Li L."/>
            <person name="Tang Y."/>
            <person name="Lv G."/>
            <person name="Zhou Y."/>
            <person name="Sun X."/>
            <person name="Brodelius P.E."/>
            <person name="Rose J.K.C."/>
            <person name="Tang K."/>
        </authorList>
    </citation>
    <scope>NUCLEOTIDE SEQUENCE [LARGE SCALE GENOMIC DNA]</scope>
    <source>
        <strain evidence="4">cv. Huhao1</strain>
        <tissue evidence="3">Leaf</tissue>
    </source>
</reference>
<dbReference type="Pfam" id="PF10950">
    <property type="entry name" value="Organ_specific"/>
    <property type="match status" value="1"/>
</dbReference>
<organism evidence="3 4">
    <name type="scientific">Artemisia annua</name>
    <name type="common">Sweet wormwood</name>
    <dbReference type="NCBI Taxonomy" id="35608"/>
    <lineage>
        <taxon>Eukaryota</taxon>
        <taxon>Viridiplantae</taxon>
        <taxon>Streptophyta</taxon>
        <taxon>Embryophyta</taxon>
        <taxon>Tracheophyta</taxon>
        <taxon>Spermatophyta</taxon>
        <taxon>Magnoliopsida</taxon>
        <taxon>eudicotyledons</taxon>
        <taxon>Gunneridae</taxon>
        <taxon>Pentapetalae</taxon>
        <taxon>asterids</taxon>
        <taxon>campanulids</taxon>
        <taxon>Asterales</taxon>
        <taxon>Asteraceae</taxon>
        <taxon>Asteroideae</taxon>
        <taxon>Anthemideae</taxon>
        <taxon>Artemisiinae</taxon>
        <taxon>Artemisia</taxon>
    </lineage>
</organism>
<dbReference type="PANTHER" id="PTHR33731">
    <property type="entry name" value="PROTEIN, PUTATIVE-RELATED"/>
    <property type="match status" value="1"/>
</dbReference>
<dbReference type="InterPro" id="IPR024489">
    <property type="entry name" value="Organ_specific_prot"/>
</dbReference>
<protein>
    <submittedName>
        <fullName evidence="3">Organ specific protein</fullName>
    </submittedName>
</protein>
<evidence type="ECO:0000256" key="1">
    <source>
        <dbReference type="SAM" id="MobiDB-lite"/>
    </source>
</evidence>
<proteinExistence type="predicted"/>
<feature type="chain" id="PRO_5015507408" evidence="2">
    <location>
        <begin position="23"/>
        <end position="133"/>
    </location>
</feature>
<feature type="compositionally biased region" description="Basic and acidic residues" evidence="1">
    <location>
        <begin position="47"/>
        <end position="70"/>
    </location>
</feature>
<name>A0A2U1MJA4_ARTAN</name>
<sequence length="133" mass="15131">MESSLYFYALFSLAMIAVFTEARPNPAEYMQESLVRGDSSVLPLPTKESHCHTTVDARKKIKPSDDKQFEPRPNVSVYGNGMGLKDLKGKKTYQEEFEPRPNVSVYDNDVRLDGKKTLDHKFEPRPNVSVYNG</sequence>
<keyword evidence="4" id="KW-1185">Reference proteome</keyword>
<feature type="region of interest" description="Disordered" evidence="1">
    <location>
        <begin position="40"/>
        <end position="75"/>
    </location>
</feature>
<gene>
    <name evidence="3" type="ORF">CTI12_AA223150</name>
</gene>